<reference evidence="2 3" key="1">
    <citation type="submission" date="2008-07" db="EMBL/GenBank/DDBJ databases">
        <authorList>
            <person name="El-Sayed N."/>
            <person name="Caler E."/>
            <person name="Inman J."/>
            <person name="Amedeo P."/>
            <person name="Hass B."/>
            <person name="Wortman J."/>
        </authorList>
    </citation>
    <scope>NUCLEOTIDE SEQUENCE [LARGE SCALE GENOMIC DNA]</scope>
    <source>
        <strain evidence="3">ATCC 50983 / TXsc</strain>
    </source>
</reference>
<evidence type="ECO:0000313" key="2">
    <source>
        <dbReference type="EMBL" id="EER12742.1"/>
    </source>
</evidence>
<dbReference type="OrthoDB" id="425014at2759"/>
<protein>
    <recommendedName>
        <fullName evidence="4">Reverse transcriptase domain-containing protein</fullName>
    </recommendedName>
</protein>
<organism evidence="3">
    <name type="scientific">Perkinsus marinus (strain ATCC 50983 / TXsc)</name>
    <dbReference type="NCBI Taxonomy" id="423536"/>
    <lineage>
        <taxon>Eukaryota</taxon>
        <taxon>Sar</taxon>
        <taxon>Alveolata</taxon>
        <taxon>Perkinsozoa</taxon>
        <taxon>Perkinsea</taxon>
        <taxon>Perkinsida</taxon>
        <taxon>Perkinsidae</taxon>
        <taxon>Perkinsus</taxon>
    </lineage>
</organism>
<feature type="region of interest" description="Disordered" evidence="1">
    <location>
        <begin position="158"/>
        <end position="184"/>
    </location>
</feature>
<dbReference type="GeneID" id="9058777"/>
<dbReference type="AlphaFoldDB" id="C5KS51"/>
<name>C5KS51_PERM5</name>
<dbReference type="InParanoid" id="C5KS51"/>
<dbReference type="EMBL" id="GG675955">
    <property type="protein sequence ID" value="EER12742.1"/>
    <property type="molecule type" value="Genomic_DNA"/>
</dbReference>
<proteinExistence type="predicted"/>
<dbReference type="Proteomes" id="UP000007800">
    <property type="component" value="Unassembled WGS sequence"/>
</dbReference>
<evidence type="ECO:0000256" key="1">
    <source>
        <dbReference type="SAM" id="MobiDB-lite"/>
    </source>
</evidence>
<accession>C5KS51</accession>
<sequence>MNQMLRLKVQGSHAFVIVGFELDDNSPGGGIFIFMDNSGPEWGHAGYGICSDFSRYSVNDADSSVTCFCFEKKGKEKKRGRFFEKKTKRKSEEGKIRPISRREAQKDAILNLLMDRNIDVSTVCETRTRFGSYLGEYRRLIKLRELLGEGSKRWFRQGLHSMDTTAPRKEPPPSNRRSRGRTERRLQIREGVDEINQCRVDYLKGIWRILDRSLGKKTVPRNTSTSMTADKVAAYMSELYQSCQSQASTREIEELLSLTPSLDDTRDADLDSHPLPEPIQRGEVIQAINALKSGRGTGVDGIPAELLKSGDGMILKKTLRQNLPSFCLATENLIPQKTTRRSMMNQLMMDPIHDLPFADDVTIPTSSLEEGTLALKTVVGGSKYADLTVSVEKCKTLTICNGSTKSDGNNHQQDTSYVQDATGTAIRPSTSEYLRILGSYFTRAEDGNAYEIGKRIEAAGQAMNRLGKFWKTHDASLSAKITVLRAVVFASLFYASETLTLKEPETQRYCVFYNAALRRVLNIDPLSHTSTREVLSRARCPECRAVLRARRLRPQNQCCPWGGIGAPTARRFLSERERDLGRVTL</sequence>
<dbReference type="RefSeq" id="XP_002780947.1">
    <property type="nucleotide sequence ID" value="XM_002780901.1"/>
</dbReference>
<gene>
    <name evidence="2" type="ORF">Pmar_PMAR025376</name>
</gene>
<evidence type="ECO:0008006" key="4">
    <source>
        <dbReference type="Google" id="ProtNLM"/>
    </source>
</evidence>
<evidence type="ECO:0000313" key="3">
    <source>
        <dbReference type="Proteomes" id="UP000007800"/>
    </source>
</evidence>
<dbReference type="PANTHER" id="PTHR47027:SF20">
    <property type="entry name" value="REVERSE TRANSCRIPTASE-LIKE PROTEIN WITH RNA-DIRECTED DNA POLYMERASE DOMAIN"/>
    <property type="match status" value="1"/>
</dbReference>
<dbReference type="PANTHER" id="PTHR47027">
    <property type="entry name" value="REVERSE TRANSCRIPTASE DOMAIN-CONTAINING PROTEIN"/>
    <property type="match status" value="1"/>
</dbReference>
<keyword evidence="3" id="KW-1185">Reference proteome</keyword>